<evidence type="ECO:0000256" key="1">
    <source>
        <dbReference type="ARBA" id="ARBA00005417"/>
    </source>
</evidence>
<dbReference type="RefSeq" id="WP_116069636.1">
    <property type="nucleotide sequence ID" value="NZ_BONB01000082.1"/>
</dbReference>
<dbReference type="PROSITE" id="PS00211">
    <property type="entry name" value="ABC_TRANSPORTER_1"/>
    <property type="match status" value="1"/>
</dbReference>
<keyword evidence="3" id="KW-0547">Nucleotide-binding</keyword>
<dbReference type="PANTHER" id="PTHR43820:SF4">
    <property type="entry name" value="HIGH-AFFINITY BRANCHED-CHAIN AMINO ACID TRANSPORT ATP-BINDING PROTEIN LIVF"/>
    <property type="match status" value="1"/>
</dbReference>
<protein>
    <submittedName>
        <fullName evidence="7">Branched-chain amino acid transport system ATP-binding protein</fullName>
    </submittedName>
</protein>
<keyword evidence="4 7" id="KW-0067">ATP-binding</keyword>
<name>A0A3D9ZLS0_9ACTN</name>
<evidence type="ECO:0000259" key="6">
    <source>
        <dbReference type="PROSITE" id="PS50893"/>
    </source>
</evidence>
<dbReference type="GO" id="GO:0005524">
    <property type="term" value="F:ATP binding"/>
    <property type="evidence" value="ECO:0007669"/>
    <property type="project" value="UniProtKB-KW"/>
</dbReference>
<accession>A0A3D9ZLS0</accession>
<comment type="caution">
    <text evidence="7">The sequence shown here is derived from an EMBL/GenBank/DDBJ whole genome shotgun (WGS) entry which is preliminary data.</text>
</comment>
<keyword evidence="8" id="KW-1185">Reference proteome</keyword>
<dbReference type="Proteomes" id="UP000256913">
    <property type="component" value="Unassembled WGS sequence"/>
</dbReference>
<dbReference type="SUPFAM" id="SSF52540">
    <property type="entry name" value="P-loop containing nucleoside triphosphate hydrolases"/>
    <property type="match status" value="1"/>
</dbReference>
<dbReference type="InterPro" id="IPR052156">
    <property type="entry name" value="BCAA_Transport_ATP-bd_LivF"/>
</dbReference>
<gene>
    <name evidence="7" type="ORF">DFJ67_4353</name>
</gene>
<dbReference type="InterPro" id="IPR003439">
    <property type="entry name" value="ABC_transporter-like_ATP-bd"/>
</dbReference>
<dbReference type="PANTHER" id="PTHR43820">
    <property type="entry name" value="HIGH-AFFINITY BRANCHED-CHAIN AMINO ACID TRANSPORT ATP-BINDING PROTEIN LIVF"/>
    <property type="match status" value="1"/>
</dbReference>
<dbReference type="GO" id="GO:0015807">
    <property type="term" value="P:L-amino acid transport"/>
    <property type="evidence" value="ECO:0007669"/>
    <property type="project" value="TreeGrafter"/>
</dbReference>
<evidence type="ECO:0000256" key="4">
    <source>
        <dbReference type="ARBA" id="ARBA00022840"/>
    </source>
</evidence>
<dbReference type="SMART" id="SM00382">
    <property type="entry name" value="AAA"/>
    <property type="match status" value="1"/>
</dbReference>
<dbReference type="GO" id="GO:0016887">
    <property type="term" value="F:ATP hydrolysis activity"/>
    <property type="evidence" value="ECO:0007669"/>
    <property type="project" value="InterPro"/>
</dbReference>
<feature type="domain" description="ABC transporter" evidence="6">
    <location>
        <begin position="6"/>
        <end position="244"/>
    </location>
</feature>
<dbReference type="InterPro" id="IPR017871">
    <property type="entry name" value="ABC_transporter-like_CS"/>
</dbReference>
<evidence type="ECO:0000313" key="7">
    <source>
        <dbReference type="EMBL" id="REF98336.1"/>
    </source>
</evidence>
<organism evidence="7 8">
    <name type="scientific">Asanoa ferruginea</name>
    <dbReference type="NCBI Taxonomy" id="53367"/>
    <lineage>
        <taxon>Bacteria</taxon>
        <taxon>Bacillati</taxon>
        <taxon>Actinomycetota</taxon>
        <taxon>Actinomycetes</taxon>
        <taxon>Micromonosporales</taxon>
        <taxon>Micromonosporaceae</taxon>
        <taxon>Asanoa</taxon>
    </lineage>
</organism>
<evidence type="ECO:0000256" key="2">
    <source>
        <dbReference type="ARBA" id="ARBA00022448"/>
    </source>
</evidence>
<dbReference type="InterPro" id="IPR027417">
    <property type="entry name" value="P-loop_NTPase"/>
</dbReference>
<dbReference type="Pfam" id="PF00005">
    <property type="entry name" value="ABC_tran"/>
    <property type="match status" value="1"/>
</dbReference>
<dbReference type="GO" id="GO:0015658">
    <property type="term" value="F:branched-chain amino acid transmembrane transporter activity"/>
    <property type="evidence" value="ECO:0007669"/>
    <property type="project" value="TreeGrafter"/>
</dbReference>
<dbReference type="AlphaFoldDB" id="A0A3D9ZLS0"/>
<evidence type="ECO:0000256" key="3">
    <source>
        <dbReference type="ARBA" id="ARBA00022741"/>
    </source>
</evidence>
<comment type="similarity">
    <text evidence="1">Belongs to the ABC transporter superfamily.</text>
</comment>
<proteinExistence type="inferred from homology"/>
<dbReference type="InterPro" id="IPR003593">
    <property type="entry name" value="AAA+_ATPase"/>
</dbReference>
<keyword evidence="5" id="KW-0029">Amino-acid transport</keyword>
<evidence type="ECO:0000256" key="5">
    <source>
        <dbReference type="ARBA" id="ARBA00022970"/>
    </source>
</evidence>
<keyword evidence="2" id="KW-0813">Transport</keyword>
<dbReference type="PROSITE" id="PS50893">
    <property type="entry name" value="ABC_TRANSPORTER_2"/>
    <property type="match status" value="1"/>
</dbReference>
<sequence>MADTLLAVADLTVRYRNGALGVQGVSFEVRKGQIVAILGAAGAGKTTTVRGISGFLRSEGARVIQGDVTFRGKNITNQEPHNVSRLGLFAVPERRKIFANLSVQENLEALGKGMVTGDRRAEVEALIFDLFPVLGEVKKKLAGRLSGGQQQMLAIGRALMVDPKLLIIDEMTLGLHPSLHEPLFEAVQRIASTGSAVLLVDESTGNTLEVAQHCVLLKAGQVWAAGPSSDFIGNELLVAGYVGE</sequence>
<evidence type="ECO:0000313" key="8">
    <source>
        <dbReference type="Proteomes" id="UP000256913"/>
    </source>
</evidence>
<dbReference type="EMBL" id="QUMQ01000001">
    <property type="protein sequence ID" value="REF98336.1"/>
    <property type="molecule type" value="Genomic_DNA"/>
</dbReference>
<dbReference type="OrthoDB" id="4577962at2"/>
<reference evidence="7 8" key="1">
    <citation type="submission" date="2018-08" db="EMBL/GenBank/DDBJ databases">
        <title>Sequencing the genomes of 1000 actinobacteria strains.</title>
        <authorList>
            <person name="Klenk H.-P."/>
        </authorList>
    </citation>
    <scope>NUCLEOTIDE SEQUENCE [LARGE SCALE GENOMIC DNA]</scope>
    <source>
        <strain evidence="7 8">DSM 44099</strain>
    </source>
</reference>
<dbReference type="Gene3D" id="3.40.50.300">
    <property type="entry name" value="P-loop containing nucleotide triphosphate hydrolases"/>
    <property type="match status" value="1"/>
</dbReference>